<accession>A0ABR2HRY7</accession>
<feature type="region of interest" description="Disordered" evidence="1">
    <location>
        <begin position="76"/>
        <end position="106"/>
    </location>
</feature>
<gene>
    <name evidence="2" type="ORF">PGQ11_014270</name>
</gene>
<reference evidence="2 3" key="1">
    <citation type="journal article" date="2024" name="IMA Fungus">
        <title>Apiospora arundinis, a panoply of carbohydrate-active enzymes and secondary metabolites.</title>
        <authorList>
            <person name="Sorensen T."/>
            <person name="Petersen C."/>
            <person name="Muurmann A.T."/>
            <person name="Christiansen J.V."/>
            <person name="Brundto M.L."/>
            <person name="Overgaard C.K."/>
            <person name="Boysen A.T."/>
            <person name="Wollenberg R.D."/>
            <person name="Larsen T.O."/>
            <person name="Sorensen J.L."/>
            <person name="Nielsen K.L."/>
            <person name="Sondergaard T.E."/>
        </authorList>
    </citation>
    <scope>NUCLEOTIDE SEQUENCE [LARGE SCALE GENOMIC DNA]</scope>
    <source>
        <strain evidence="2 3">AAU 773</strain>
    </source>
</reference>
<keyword evidence="3" id="KW-1185">Reference proteome</keyword>
<sequence>MVRRSRPNKNRARGIANTRRGIFKKANTGHKYYGYEVAAVIRANGRVSTYESRPGILREQATWDVHYTCGPDDFKLEGWTDNPNDTTDSVTDQSSPDRSTISASDTSSSLDDLLALDFGISPSVHSNTSSKGSPLSTSPALADQNLAPEPPMPFPLGEPDSSLLETGPSVNYIYPSSLINRDTAQNKTSAAAIYGFKSSQKMGARPQVLISSEKRQSLLALAHDIFSDGTSLSGIKTIRL</sequence>
<protein>
    <recommendedName>
        <fullName evidence="4">MADS-box domain-containing protein</fullName>
    </recommendedName>
</protein>
<evidence type="ECO:0000313" key="2">
    <source>
        <dbReference type="EMBL" id="KAK8851791.1"/>
    </source>
</evidence>
<feature type="region of interest" description="Disordered" evidence="1">
    <location>
        <begin position="125"/>
        <end position="152"/>
    </location>
</feature>
<name>A0ABR2HRY7_9PEZI</name>
<comment type="caution">
    <text evidence="2">The sequence shown here is derived from an EMBL/GenBank/DDBJ whole genome shotgun (WGS) entry which is preliminary data.</text>
</comment>
<evidence type="ECO:0008006" key="4">
    <source>
        <dbReference type="Google" id="ProtNLM"/>
    </source>
</evidence>
<dbReference type="Proteomes" id="UP001390339">
    <property type="component" value="Unassembled WGS sequence"/>
</dbReference>
<organism evidence="2 3">
    <name type="scientific">Apiospora arundinis</name>
    <dbReference type="NCBI Taxonomy" id="335852"/>
    <lineage>
        <taxon>Eukaryota</taxon>
        <taxon>Fungi</taxon>
        <taxon>Dikarya</taxon>
        <taxon>Ascomycota</taxon>
        <taxon>Pezizomycotina</taxon>
        <taxon>Sordariomycetes</taxon>
        <taxon>Xylariomycetidae</taxon>
        <taxon>Amphisphaeriales</taxon>
        <taxon>Apiosporaceae</taxon>
        <taxon>Apiospora</taxon>
    </lineage>
</organism>
<feature type="compositionally biased region" description="Polar residues" evidence="1">
    <location>
        <begin position="125"/>
        <end position="139"/>
    </location>
</feature>
<evidence type="ECO:0000256" key="1">
    <source>
        <dbReference type="SAM" id="MobiDB-lite"/>
    </source>
</evidence>
<feature type="compositionally biased region" description="Polar residues" evidence="1">
    <location>
        <begin position="81"/>
        <end position="98"/>
    </location>
</feature>
<evidence type="ECO:0000313" key="3">
    <source>
        <dbReference type="Proteomes" id="UP001390339"/>
    </source>
</evidence>
<dbReference type="EMBL" id="JAPCWZ010000009">
    <property type="protein sequence ID" value="KAK8851791.1"/>
    <property type="molecule type" value="Genomic_DNA"/>
</dbReference>
<proteinExistence type="predicted"/>